<dbReference type="Gene3D" id="3.40.50.20">
    <property type="match status" value="1"/>
</dbReference>
<dbReference type="SUPFAM" id="SSF51161">
    <property type="entry name" value="Trimeric LpxA-like enzymes"/>
    <property type="match status" value="1"/>
</dbReference>
<evidence type="ECO:0000256" key="3">
    <source>
        <dbReference type="PIRSR" id="PIRSR620019-2"/>
    </source>
</evidence>
<dbReference type="InterPro" id="IPR041561">
    <property type="entry name" value="PglD_N"/>
</dbReference>
<reference evidence="5" key="1">
    <citation type="submission" date="2020-11" db="EMBL/GenBank/DDBJ databases">
        <title>Halonatronomonas betainensis gen. nov., sp. nov. a novel haloalkaliphilic representative of the family Halanaerobiacae capable of betaine degradation.</title>
        <authorList>
            <person name="Boltyanskaya Y."/>
            <person name="Kevbrin V."/>
            <person name="Detkova E."/>
            <person name="Grouzdev D.S."/>
            <person name="Koziaeva V."/>
            <person name="Zhilina T."/>
        </authorList>
    </citation>
    <scope>NUCLEOTIDE SEQUENCE</scope>
    <source>
        <strain evidence="5">Z-7014</strain>
    </source>
</reference>
<feature type="domain" description="PglD N-terminal" evidence="4">
    <location>
        <begin position="5"/>
        <end position="78"/>
    </location>
</feature>
<gene>
    <name evidence="5" type="ORF">I0Q91_05615</name>
</gene>
<protein>
    <submittedName>
        <fullName evidence="5">Acetyltransferase</fullName>
    </submittedName>
</protein>
<feature type="binding site" evidence="3">
    <location>
        <position position="163"/>
    </location>
    <ligand>
        <name>acetyl-CoA</name>
        <dbReference type="ChEBI" id="CHEBI:57288"/>
    </ligand>
</feature>
<dbReference type="Pfam" id="PF17836">
    <property type="entry name" value="PglD_N"/>
    <property type="match status" value="1"/>
</dbReference>
<proteinExistence type="predicted"/>
<dbReference type="AlphaFoldDB" id="A0A931ATK2"/>
<evidence type="ECO:0000313" key="5">
    <source>
        <dbReference type="EMBL" id="MBF8436545.1"/>
    </source>
</evidence>
<evidence type="ECO:0000256" key="1">
    <source>
        <dbReference type="ARBA" id="ARBA00022679"/>
    </source>
</evidence>
<dbReference type="PANTHER" id="PTHR43300">
    <property type="entry name" value="ACETYLTRANSFERASE"/>
    <property type="match status" value="1"/>
</dbReference>
<dbReference type="InterPro" id="IPR001451">
    <property type="entry name" value="Hexapep"/>
</dbReference>
<dbReference type="RefSeq" id="WP_270453447.1">
    <property type="nucleotide sequence ID" value="NZ_JADPIE010000003.1"/>
</dbReference>
<dbReference type="PROSITE" id="PS00101">
    <property type="entry name" value="HEXAPEP_TRANSFERASES"/>
    <property type="match status" value="1"/>
</dbReference>
<comment type="caution">
    <text evidence="5">The sequence shown here is derived from an EMBL/GenBank/DDBJ whole genome shotgun (WGS) entry which is preliminary data.</text>
</comment>
<dbReference type="CDD" id="cd03360">
    <property type="entry name" value="LbH_AT_putative"/>
    <property type="match status" value="1"/>
</dbReference>
<dbReference type="InterPro" id="IPR050179">
    <property type="entry name" value="Trans_hexapeptide_repeat"/>
</dbReference>
<dbReference type="EMBL" id="JADPIE010000003">
    <property type="protein sequence ID" value="MBF8436545.1"/>
    <property type="molecule type" value="Genomic_DNA"/>
</dbReference>
<dbReference type="InterPro" id="IPR018357">
    <property type="entry name" value="Hexapep_transf_CS"/>
</dbReference>
<feature type="binding site" evidence="3">
    <location>
        <position position="142"/>
    </location>
    <ligand>
        <name>acetyl-CoA</name>
        <dbReference type="ChEBI" id="CHEBI:57288"/>
    </ligand>
</feature>
<keyword evidence="6" id="KW-1185">Reference proteome</keyword>
<dbReference type="Pfam" id="PF00132">
    <property type="entry name" value="Hexapep"/>
    <property type="match status" value="1"/>
</dbReference>
<dbReference type="Proteomes" id="UP000621436">
    <property type="component" value="Unassembled WGS sequence"/>
</dbReference>
<dbReference type="NCBIfam" id="TIGR03570">
    <property type="entry name" value="NeuD_NnaD"/>
    <property type="match status" value="1"/>
</dbReference>
<keyword evidence="2" id="KW-0677">Repeat</keyword>
<evidence type="ECO:0000313" key="6">
    <source>
        <dbReference type="Proteomes" id="UP000621436"/>
    </source>
</evidence>
<feature type="binding site" evidence="3">
    <location>
        <begin position="10"/>
        <end position="12"/>
    </location>
    <ligand>
        <name>substrate</name>
    </ligand>
</feature>
<evidence type="ECO:0000256" key="2">
    <source>
        <dbReference type="ARBA" id="ARBA00022737"/>
    </source>
</evidence>
<accession>A0A931ATK2</accession>
<keyword evidence="1" id="KW-0808">Transferase</keyword>
<evidence type="ECO:0000259" key="4">
    <source>
        <dbReference type="Pfam" id="PF17836"/>
    </source>
</evidence>
<dbReference type="PANTHER" id="PTHR43300:SF7">
    <property type="entry name" value="UDP-N-ACETYLBACILLOSAMINE N-ACETYLTRANSFERASE"/>
    <property type="match status" value="1"/>
</dbReference>
<dbReference type="Gene3D" id="2.160.10.10">
    <property type="entry name" value="Hexapeptide repeat proteins"/>
    <property type="match status" value="1"/>
</dbReference>
<dbReference type="InterPro" id="IPR020019">
    <property type="entry name" value="AcTrfase_PglD-like"/>
</dbReference>
<sequence>MKKTYIIGTSGHSRVVLDILEKRGQDIAGFLDEDEATHDTMINNYPVIGYVSKLKELEASVIIAISHNPTRRKIFNQLSSYNVQLINAIHPDTTINSHVDLGTGNLIAAGAVINSNSVIGDNVIINTGATVDYESRIEDHVHISPGVNLGGNVTVKEGAHIGIGASVLPGVTIGENVTVGAGAVVINNLEANAVYAGVPAEKVRDIN</sequence>
<dbReference type="InterPro" id="IPR011004">
    <property type="entry name" value="Trimer_LpxA-like_sf"/>
</dbReference>
<organism evidence="5 6">
    <name type="scientific">Halonatronomonas betaini</name>
    <dbReference type="NCBI Taxonomy" id="2778430"/>
    <lineage>
        <taxon>Bacteria</taxon>
        <taxon>Bacillati</taxon>
        <taxon>Bacillota</taxon>
        <taxon>Clostridia</taxon>
        <taxon>Halanaerobiales</taxon>
        <taxon>Halarsenatibacteraceae</taxon>
        <taxon>Halonatronomonas</taxon>
    </lineage>
</organism>
<name>A0A931ATK2_9FIRM</name>
<dbReference type="GO" id="GO:0016740">
    <property type="term" value="F:transferase activity"/>
    <property type="evidence" value="ECO:0007669"/>
    <property type="project" value="UniProtKB-KW"/>
</dbReference>